<name>A0AA35S5V0_GEOBA</name>
<reference evidence="3" key="1">
    <citation type="submission" date="2023-03" db="EMBL/GenBank/DDBJ databases">
        <authorList>
            <person name="Steffen K."/>
            <person name="Cardenas P."/>
        </authorList>
    </citation>
    <scope>NUCLEOTIDE SEQUENCE</scope>
</reference>
<sequence>MAAVTGAHLISNRLNAAQVLAAAQTELLELLGDPSVKKVIVWDPDLIQPMTIIAEATFIRKGGVTKMVRLPVTGLTERYEDASEFIFLVRPTLTIVDMVAEAIRTSKKKMEKRFTVAFTPHKVEYCVAKLRDLGLEHGSRSPVQFYINEYHLDILPLDSDVLSLDIPTAFKDLYVDQDPSPVYETARAIGKLQALFGVIPKIYGKGKNAKLVAELLKNVQGELERTQSKTGRQEAANIDSLILLDRSVDMVTPLSSQLTYEGLIDETYGIKYTVAKFPRHMFSEEVLKRGGESTGPFPVKLDSDDSMFSAMRDLNFRAVGVFLSDKAKEISAQFESRHDAKTVTQLKSFVEKLPHMQDAKFNLSKHTTIAELVKAVTDNDDFLSLIHTEQDLREEDYSDKPHPYIEKLLGNASHHPIEKVLKLICLQSSASNGLRARLLEQYKREVLHAYGYQHLNTLLQLEKAGLVRARSQEEKGGLLRAQETRGFPALRKQLQLVAHGNVVDDRNPSPSSMTYLFSGYAPLSVRLVEVLSRKQGFAAFEEATRQLPGPPAFMMTQLGRQSQKRNTVGNNMVLVFFIGGVTLAEISALRYLTNREDSVMEYAIGATHVTNGPALVSSVMGDTPLYHASRSLWENITDGGRARTPPSSSAPPPSHRAS</sequence>
<evidence type="ECO:0000256" key="1">
    <source>
        <dbReference type="ARBA" id="ARBA00009884"/>
    </source>
</evidence>
<evidence type="ECO:0000256" key="2">
    <source>
        <dbReference type="SAM" id="MobiDB-lite"/>
    </source>
</evidence>
<dbReference type="InterPro" id="IPR027482">
    <property type="entry name" value="Sec1-like_dom2"/>
</dbReference>
<dbReference type="Pfam" id="PF00995">
    <property type="entry name" value="Sec1"/>
    <property type="match status" value="1"/>
</dbReference>
<comment type="caution">
    <text evidence="3">The sequence shown here is derived from an EMBL/GenBank/DDBJ whole genome shotgun (WGS) entry which is preliminary data.</text>
</comment>
<dbReference type="InterPro" id="IPR043154">
    <property type="entry name" value="Sec-1-like_dom1"/>
</dbReference>
<dbReference type="Gene3D" id="3.40.50.1910">
    <property type="match status" value="2"/>
</dbReference>
<organism evidence="3 4">
    <name type="scientific">Geodia barretti</name>
    <name type="common">Barrett's horny sponge</name>
    <dbReference type="NCBI Taxonomy" id="519541"/>
    <lineage>
        <taxon>Eukaryota</taxon>
        <taxon>Metazoa</taxon>
        <taxon>Porifera</taxon>
        <taxon>Demospongiae</taxon>
        <taxon>Heteroscleromorpha</taxon>
        <taxon>Tetractinellida</taxon>
        <taxon>Astrophorina</taxon>
        <taxon>Geodiidae</taxon>
        <taxon>Geodia</taxon>
    </lineage>
</organism>
<dbReference type="InterPro" id="IPR001619">
    <property type="entry name" value="Sec1-like"/>
</dbReference>
<dbReference type="InterPro" id="IPR043155">
    <property type="entry name" value="VPS33_dom3b"/>
</dbReference>
<dbReference type="SUPFAM" id="SSF56815">
    <property type="entry name" value="Sec1/munc18-like (SM) proteins"/>
    <property type="match status" value="1"/>
</dbReference>
<feature type="compositionally biased region" description="Pro residues" evidence="2">
    <location>
        <begin position="648"/>
        <end position="658"/>
    </location>
</feature>
<dbReference type="PANTHER" id="PTHR11679">
    <property type="entry name" value="VESICLE PROTEIN SORTING-ASSOCIATED"/>
    <property type="match status" value="1"/>
</dbReference>
<dbReference type="GO" id="GO:0016192">
    <property type="term" value="P:vesicle-mediated transport"/>
    <property type="evidence" value="ECO:0007669"/>
    <property type="project" value="InterPro"/>
</dbReference>
<comment type="similarity">
    <text evidence="1">Belongs to the STXBP/unc-18/SEC1 family.</text>
</comment>
<dbReference type="Proteomes" id="UP001174909">
    <property type="component" value="Unassembled WGS sequence"/>
</dbReference>
<gene>
    <name evidence="3" type="ORF">GBAR_LOCUS13579</name>
</gene>
<accession>A0AA35S5V0</accession>
<evidence type="ECO:0000313" key="4">
    <source>
        <dbReference type="Proteomes" id="UP001174909"/>
    </source>
</evidence>
<proteinExistence type="inferred from homology"/>
<keyword evidence="4" id="KW-1185">Reference proteome</keyword>
<feature type="region of interest" description="Disordered" evidence="2">
    <location>
        <begin position="637"/>
        <end position="658"/>
    </location>
</feature>
<dbReference type="InterPro" id="IPR036045">
    <property type="entry name" value="Sec1-like_sf"/>
</dbReference>
<dbReference type="AlphaFoldDB" id="A0AA35S5V0"/>
<dbReference type="EMBL" id="CASHTH010002001">
    <property type="protein sequence ID" value="CAI8023193.1"/>
    <property type="molecule type" value="Genomic_DNA"/>
</dbReference>
<dbReference type="Gene3D" id="3.40.50.2060">
    <property type="match status" value="1"/>
</dbReference>
<protein>
    <submittedName>
        <fullName evidence="3">Vacuolar protein sorting-associated protein 33A</fullName>
    </submittedName>
</protein>
<evidence type="ECO:0000313" key="3">
    <source>
        <dbReference type="EMBL" id="CAI8023193.1"/>
    </source>
</evidence>
<dbReference type="PIRSF" id="PIRSF005715">
    <property type="entry name" value="VPS45_Sec1"/>
    <property type="match status" value="1"/>
</dbReference>
<dbReference type="Gene3D" id="1.25.40.850">
    <property type="match status" value="1"/>
</dbReference>